<dbReference type="AlphaFoldDB" id="A0A1H8S9S6"/>
<feature type="transmembrane region" description="Helical" evidence="2">
    <location>
        <begin position="167"/>
        <end position="190"/>
    </location>
</feature>
<dbReference type="RefSeq" id="WP_093118185.1">
    <property type="nucleotide sequence ID" value="NZ_FODS01000011.1"/>
</dbReference>
<organism evidence="3 4">
    <name type="scientific">Salinihabitans flavidus</name>
    <dbReference type="NCBI Taxonomy" id="569882"/>
    <lineage>
        <taxon>Bacteria</taxon>
        <taxon>Pseudomonadati</taxon>
        <taxon>Pseudomonadota</taxon>
        <taxon>Alphaproteobacteria</taxon>
        <taxon>Rhodobacterales</taxon>
        <taxon>Roseobacteraceae</taxon>
        <taxon>Salinihabitans</taxon>
    </lineage>
</organism>
<keyword evidence="4" id="KW-1185">Reference proteome</keyword>
<name>A0A1H8S9S6_9RHOB</name>
<evidence type="ECO:0000313" key="3">
    <source>
        <dbReference type="EMBL" id="SEO74923.1"/>
    </source>
</evidence>
<accession>A0A1H8S9S6</accession>
<dbReference type="OrthoDB" id="7875742at2"/>
<reference evidence="3 4" key="1">
    <citation type="submission" date="2016-10" db="EMBL/GenBank/DDBJ databases">
        <authorList>
            <person name="de Groot N.N."/>
        </authorList>
    </citation>
    <scope>NUCLEOTIDE SEQUENCE [LARGE SCALE GENOMIC DNA]</scope>
    <source>
        <strain evidence="3 4">DSM 27842</strain>
    </source>
</reference>
<keyword evidence="2" id="KW-0812">Transmembrane</keyword>
<evidence type="ECO:0000256" key="1">
    <source>
        <dbReference type="SAM" id="MobiDB-lite"/>
    </source>
</evidence>
<proteinExistence type="predicted"/>
<sequence length="191" mass="20241">MTEGQDILTVPEADHGRLRVFALDLPEAEYARLKDPEPDQPPTAAAVAEMLSLDWLDPDHIELFDTADLEGLGLPAYLTEGAGVSEEGIAPDRARLDAHTGPVLILHSGAFGGKPATLRPARALTPLGYYDVGGPPVHYAPLPAKGARDTPTAPQPDAPPPVNPHRMLLWALLALPLAALVLGLLLLWGLS</sequence>
<feature type="region of interest" description="Disordered" evidence="1">
    <location>
        <begin position="141"/>
        <end position="160"/>
    </location>
</feature>
<dbReference type="Proteomes" id="UP000198893">
    <property type="component" value="Unassembled WGS sequence"/>
</dbReference>
<dbReference type="EMBL" id="FODS01000011">
    <property type="protein sequence ID" value="SEO74923.1"/>
    <property type="molecule type" value="Genomic_DNA"/>
</dbReference>
<evidence type="ECO:0000256" key="2">
    <source>
        <dbReference type="SAM" id="Phobius"/>
    </source>
</evidence>
<dbReference type="STRING" id="569882.SAMN04490248_11144"/>
<evidence type="ECO:0000313" key="4">
    <source>
        <dbReference type="Proteomes" id="UP000198893"/>
    </source>
</evidence>
<keyword evidence="2" id="KW-1133">Transmembrane helix</keyword>
<gene>
    <name evidence="3" type="ORF">SAMN04490248_11144</name>
</gene>
<keyword evidence="2" id="KW-0472">Membrane</keyword>
<protein>
    <submittedName>
        <fullName evidence="3">Uncharacterized protein</fullName>
    </submittedName>
</protein>